<dbReference type="InterPro" id="IPR010024">
    <property type="entry name" value="CHP16711"/>
</dbReference>
<dbReference type="AlphaFoldDB" id="A0A5T1AYG0"/>
<dbReference type="Gene3D" id="2.30.30.290">
    <property type="entry name" value="YopX-like domains"/>
    <property type="match status" value="1"/>
</dbReference>
<comment type="caution">
    <text evidence="2">The sequence shown here is derived from an EMBL/GenBank/DDBJ whole genome shotgun (WGS) entry which is preliminary data.</text>
</comment>
<sequence length="154" mass="18539">MKLKDFDFRIWDGKKYINNVKGGVYIHKINDYIKCLKRNQDCYDYEFELDDLDNSNLEIELFTGFYDKNGKKIFEGDILEYTRWCEQYMEDAEHSETIYEVVCFDTNGGLYSKLLNVEFGWFFEHFMNDKNNTIEEMSIIGNIHENKELLNVRL</sequence>
<evidence type="ECO:0000313" key="2">
    <source>
        <dbReference type="EMBL" id="EAK6986807.1"/>
    </source>
</evidence>
<organism evidence="2">
    <name type="scientific">Campylobacter coli</name>
    <dbReference type="NCBI Taxonomy" id="195"/>
    <lineage>
        <taxon>Bacteria</taxon>
        <taxon>Pseudomonadati</taxon>
        <taxon>Campylobacterota</taxon>
        <taxon>Epsilonproteobacteria</taxon>
        <taxon>Campylobacterales</taxon>
        <taxon>Campylobacteraceae</taxon>
        <taxon>Campylobacter</taxon>
    </lineage>
</organism>
<dbReference type="EMBL" id="AACIKK010000008">
    <property type="protein sequence ID" value="EAK6986807.1"/>
    <property type="molecule type" value="Genomic_DNA"/>
</dbReference>
<dbReference type="NCBIfam" id="TIGR01671">
    <property type="entry name" value="phage_TIGR01671"/>
    <property type="match status" value="1"/>
</dbReference>
<gene>
    <name evidence="2" type="ORF">FBI24_04815</name>
</gene>
<dbReference type="InterPro" id="IPR019096">
    <property type="entry name" value="YopX_protein"/>
</dbReference>
<name>A0A5T1AYG0_CAMCO</name>
<proteinExistence type="predicted"/>
<protein>
    <recommendedName>
        <fullName evidence="1">YopX protein domain-containing protein</fullName>
    </recommendedName>
</protein>
<accession>A0A5T1AYG0</accession>
<evidence type="ECO:0000259" key="1">
    <source>
        <dbReference type="Pfam" id="PF09643"/>
    </source>
</evidence>
<dbReference type="Pfam" id="PF09643">
    <property type="entry name" value="YopX"/>
    <property type="match status" value="1"/>
</dbReference>
<dbReference type="InterPro" id="IPR023385">
    <property type="entry name" value="YopX-like_C"/>
</dbReference>
<dbReference type="SUPFAM" id="SSF159006">
    <property type="entry name" value="YopX-like"/>
    <property type="match status" value="1"/>
</dbReference>
<reference evidence="2" key="1">
    <citation type="submission" date="2019-04" db="EMBL/GenBank/DDBJ databases">
        <authorList>
            <consortium name="NARMS: The National Antimicrobial Resistance Monitoring System"/>
        </authorList>
    </citation>
    <scope>NUCLEOTIDE SEQUENCE</scope>
    <source>
        <strain evidence="2">FSIS11920201</strain>
    </source>
</reference>
<feature type="domain" description="YopX protein" evidence="1">
    <location>
        <begin position="8"/>
        <end position="150"/>
    </location>
</feature>